<evidence type="ECO:0000313" key="1">
    <source>
        <dbReference type="EMBL" id="EAQ80985.1"/>
    </source>
</evidence>
<dbReference type="EMBL" id="AANZ01000006">
    <property type="protein sequence ID" value="EAQ80985.1"/>
    <property type="molecule type" value="Genomic_DNA"/>
</dbReference>
<comment type="caution">
    <text evidence="1">The sequence shown here is derived from an EMBL/GenBank/DDBJ whole genome shotgun (WGS) entry which is preliminary data.</text>
</comment>
<dbReference type="STRING" id="314230.DSM3645_20477"/>
<accession>A3ZQP7</accession>
<dbReference type="Proteomes" id="UP000004358">
    <property type="component" value="Unassembled WGS sequence"/>
</dbReference>
<proteinExistence type="predicted"/>
<name>A3ZQP7_9BACT</name>
<protein>
    <submittedName>
        <fullName evidence="1">Uncharacterized protein</fullName>
    </submittedName>
</protein>
<sequence length="51" mass="5475">MLLIVVRNAWVEAAFFESSEHQPKAQADGMGATIPTWIEVTSRIPSACASG</sequence>
<evidence type="ECO:0000313" key="2">
    <source>
        <dbReference type="Proteomes" id="UP000004358"/>
    </source>
</evidence>
<dbReference type="HOGENOM" id="CLU_3096175_0_0_0"/>
<dbReference type="AlphaFoldDB" id="A3ZQP7"/>
<reference evidence="1 2" key="1">
    <citation type="submission" date="2006-02" db="EMBL/GenBank/DDBJ databases">
        <authorList>
            <person name="Amann R."/>
            <person name="Ferriera S."/>
            <person name="Johnson J."/>
            <person name="Kravitz S."/>
            <person name="Halpern A."/>
            <person name="Remington K."/>
            <person name="Beeson K."/>
            <person name="Tran B."/>
            <person name="Rogers Y.-H."/>
            <person name="Friedman R."/>
            <person name="Venter J.C."/>
        </authorList>
    </citation>
    <scope>NUCLEOTIDE SEQUENCE [LARGE SCALE GENOMIC DNA]</scope>
    <source>
        <strain evidence="1 2">DSM 3645</strain>
    </source>
</reference>
<organism evidence="1 2">
    <name type="scientific">Blastopirellula marina DSM 3645</name>
    <dbReference type="NCBI Taxonomy" id="314230"/>
    <lineage>
        <taxon>Bacteria</taxon>
        <taxon>Pseudomonadati</taxon>
        <taxon>Planctomycetota</taxon>
        <taxon>Planctomycetia</taxon>
        <taxon>Pirellulales</taxon>
        <taxon>Pirellulaceae</taxon>
        <taxon>Blastopirellula</taxon>
    </lineage>
</organism>
<gene>
    <name evidence="1" type="ORF">DSM3645_20477</name>
</gene>